<evidence type="ECO:0000256" key="1">
    <source>
        <dbReference type="SAM" id="Phobius"/>
    </source>
</evidence>
<dbReference type="Proteomes" id="UP001459277">
    <property type="component" value="Unassembled WGS sequence"/>
</dbReference>
<reference evidence="2 3" key="1">
    <citation type="submission" date="2024-01" db="EMBL/GenBank/DDBJ databases">
        <title>A telomere-to-telomere, gap-free genome of sweet tea (Lithocarpus litseifolius).</title>
        <authorList>
            <person name="Zhou J."/>
        </authorList>
    </citation>
    <scope>NUCLEOTIDE SEQUENCE [LARGE SCALE GENOMIC DNA]</scope>
    <source>
        <strain evidence="2">Zhou-2022a</strain>
        <tissue evidence="2">Leaf</tissue>
    </source>
</reference>
<keyword evidence="3" id="KW-1185">Reference proteome</keyword>
<keyword evidence="1" id="KW-1133">Transmembrane helix</keyword>
<protein>
    <recommendedName>
        <fullName evidence="4">PGG domain-containing protein</fullName>
    </recommendedName>
</protein>
<evidence type="ECO:0000313" key="2">
    <source>
        <dbReference type="EMBL" id="KAK9997467.1"/>
    </source>
</evidence>
<feature type="transmembrane region" description="Helical" evidence="1">
    <location>
        <begin position="103"/>
        <end position="121"/>
    </location>
</feature>
<accession>A0AAW2CH45</accession>
<evidence type="ECO:0000313" key="3">
    <source>
        <dbReference type="Proteomes" id="UP001459277"/>
    </source>
</evidence>
<name>A0AAW2CH45_9ROSI</name>
<gene>
    <name evidence="2" type="ORF">SO802_022153</name>
</gene>
<evidence type="ECO:0008006" key="4">
    <source>
        <dbReference type="Google" id="ProtNLM"/>
    </source>
</evidence>
<dbReference type="AlphaFoldDB" id="A0AAW2CH45"/>
<comment type="caution">
    <text evidence="2">The sequence shown here is derived from an EMBL/GenBank/DDBJ whole genome shotgun (WGS) entry which is preliminary data.</text>
</comment>
<feature type="transmembrane region" description="Helical" evidence="1">
    <location>
        <begin position="21"/>
        <end position="50"/>
    </location>
</feature>
<keyword evidence="1" id="KW-0812">Transmembrane</keyword>
<proteinExistence type="predicted"/>
<sequence>MKSVSPEQSLQERLLWRLSKVWIPNFIATLCSMKSMVYVSSTTATISMLVPQEIVDGRPVPVFFRDRPTIYHIFLSCTLFALLGSFSSLMVQHKPRVERVFRIYAMASMISALVTLLYATVLRIKLDETCLVAGLKIFSRVNFFLIKVAFGFM</sequence>
<keyword evidence="1" id="KW-0472">Membrane</keyword>
<dbReference type="EMBL" id="JAZDWU010000007">
    <property type="protein sequence ID" value="KAK9997467.1"/>
    <property type="molecule type" value="Genomic_DNA"/>
</dbReference>
<feature type="transmembrane region" description="Helical" evidence="1">
    <location>
        <begin position="70"/>
        <end position="91"/>
    </location>
</feature>
<organism evidence="2 3">
    <name type="scientific">Lithocarpus litseifolius</name>
    <dbReference type="NCBI Taxonomy" id="425828"/>
    <lineage>
        <taxon>Eukaryota</taxon>
        <taxon>Viridiplantae</taxon>
        <taxon>Streptophyta</taxon>
        <taxon>Embryophyta</taxon>
        <taxon>Tracheophyta</taxon>
        <taxon>Spermatophyta</taxon>
        <taxon>Magnoliopsida</taxon>
        <taxon>eudicotyledons</taxon>
        <taxon>Gunneridae</taxon>
        <taxon>Pentapetalae</taxon>
        <taxon>rosids</taxon>
        <taxon>fabids</taxon>
        <taxon>Fagales</taxon>
        <taxon>Fagaceae</taxon>
        <taxon>Lithocarpus</taxon>
    </lineage>
</organism>